<evidence type="ECO:0000256" key="4">
    <source>
        <dbReference type="ARBA" id="ARBA00022840"/>
    </source>
</evidence>
<dbReference type="PANTHER" id="PTHR11070:SF2">
    <property type="entry name" value="ATP-DEPENDENT DNA HELICASE SRS2"/>
    <property type="match status" value="1"/>
</dbReference>
<sequence length="580" mass="67097">MTNSKSPAEIASEEALAKLYQVIDDNQCFRLEAGAGAGKTYSLIKALQYLIDKKEVSFLRKNQRIACITYTNTAKEEIEDRVDYNPVIYADTIHAFSWSFISSFQKNIREFIPTISEKWEKRIEEAGGLKNQEVKYDLGYPKATENEILLHHDDVIKIMVHLLTKEKFKRLLTNRFPIILIDEYQDTNIDLADSILNQLINSDYDVIIGLFGDHWQKIYGSNVCGLIEDENIIEIGKNANFRSEKNIVELLNRMRPELPQKEKDPNSVGDIVVFHTNNFSGTRRTGSHWNGDLPVELSKESVQKVKQILTASGWIFDFENTKILMLTNNVLAEEQGYQNLASVFRDSDDYLKMNDHYIRFFIEVLEPVCRAFNNKEYGKMFSALNSKTIKLNNQNDKSTWNSNLNQLIETRKSGTIADVITLLKTTVRPRLSPKVEEKESKFDRIKQLEEVPEEDKSFISKIEKLKDVNYEEVINLFEYLNKNTPFSTKHGVKGKEFNNVLVIAGRGWNQYNWDEFLTWHNTAIPSGRESAYERNRNLFYVCCSRPKKRLAVLFTQELSSNSLDTLTNWFGVDNIKALTF</sequence>
<reference evidence="6" key="1">
    <citation type="submission" date="2020-04" db="EMBL/GenBank/DDBJ databases">
        <authorList>
            <person name="Zhang T."/>
        </authorList>
    </citation>
    <scope>NUCLEOTIDE SEQUENCE</scope>
    <source>
        <strain evidence="6">HKST-UBA13</strain>
    </source>
</reference>
<keyword evidence="3 6" id="KW-0347">Helicase</keyword>
<evidence type="ECO:0000259" key="5">
    <source>
        <dbReference type="Pfam" id="PF13361"/>
    </source>
</evidence>
<gene>
    <name evidence="6" type="ORF">KC678_03780</name>
</gene>
<keyword evidence="2" id="KW-0378">Hydrolase</keyword>
<dbReference type="InterPro" id="IPR014017">
    <property type="entry name" value="DNA_helicase_UvrD-like_C"/>
</dbReference>
<evidence type="ECO:0000256" key="3">
    <source>
        <dbReference type="ARBA" id="ARBA00022806"/>
    </source>
</evidence>
<evidence type="ECO:0000313" key="6">
    <source>
        <dbReference type="EMBL" id="MCA9381359.1"/>
    </source>
</evidence>
<dbReference type="Pfam" id="PF13245">
    <property type="entry name" value="AAA_19"/>
    <property type="match status" value="1"/>
</dbReference>
<dbReference type="AlphaFoldDB" id="A0A955RGX2"/>
<comment type="caution">
    <text evidence="6">The sequence shown here is derived from an EMBL/GenBank/DDBJ whole genome shotgun (WGS) entry which is preliminary data.</text>
</comment>
<evidence type="ECO:0000256" key="2">
    <source>
        <dbReference type="ARBA" id="ARBA00022801"/>
    </source>
</evidence>
<dbReference type="Pfam" id="PF13361">
    <property type="entry name" value="UvrD_C"/>
    <property type="match status" value="1"/>
</dbReference>
<dbReference type="InterPro" id="IPR000212">
    <property type="entry name" value="DNA_helicase_UvrD/REP"/>
</dbReference>
<proteinExistence type="predicted"/>
<dbReference type="GO" id="GO:0016787">
    <property type="term" value="F:hydrolase activity"/>
    <property type="evidence" value="ECO:0007669"/>
    <property type="project" value="UniProtKB-KW"/>
</dbReference>
<dbReference type="GO" id="GO:0000725">
    <property type="term" value="P:recombinational repair"/>
    <property type="evidence" value="ECO:0007669"/>
    <property type="project" value="TreeGrafter"/>
</dbReference>
<organism evidence="6 7">
    <name type="scientific">Candidatus Dojkabacteria bacterium</name>
    <dbReference type="NCBI Taxonomy" id="2099670"/>
    <lineage>
        <taxon>Bacteria</taxon>
        <taxon>Candidatus Dojkabacteria</taxon>
    </lineage>
</organism>
<dbReference type="PANTHER" id="PTHR11070">
    <property type="entry name" value="UVRD / RECB / PCRA DNA HELICASE FAMILY MEMBER"/>
    <property type="match status" value="1"/>
</dbReference>
<dbReference type="SUPFAM" id="SSF52540">
    <property type="entry name" value="P-loop containing nucleoside triphosphate hydrolases"/>
    <property type="match status" value="1"/>
</dbReference>
<reference evidence="6" key="2">
    <citation type="journal article" date="2021" name="Microbiome">
        <title>Successional dynamics and alternative stable states in a saline activated sludge microbial community over 9 years.</title>
        <authorList>
            <person name="Wang Y."/>
            <person name="Ye J."/>
            <person name="Ju F."/>
            <person name="Liu L."/>
            <person name="Boyd J.A."/>
            <person name="Deng Y."/>
            <person name="Parks D.H."/>
            <person name="Jiang X."/>
            <person name="Yin X."/>
            <person name="Woodcroft B.J."/>
            <person name="Tyson G.W."/>
            <person name="Hugenholtz P."/>
            <person name="Polz M.F."/>
            <person name="Zhang T."/>
        </authorList>
    </citation>
    <scope>NUCLEOTIDE SEQUENCE</scope>
    <source>
        <strain evidence="6">HKST-UBA13</strain>
    </source>
</reference>
<evidence type="ECO:0000313" key="7">
    <source>
        <dbReference type="Proteomes" id="UP000775877"/>
    </source>
</evidence>
<dbReference type="EMBL" id="JAGQLJ010000087">
    <property type="protein sequence ID" value="MCA9381359.1"/>
    <property type="molecule type" value="Genomic_DNA"/>
</dbReference>
<keyword evidence="1" id="KW-0547">Nucleotide-binding</keyword>
<dbReference type="GO" id="GO:0043138">
    <property type="term" value="F:3'-5' DNA helicase activity"/>
    <property type="evidence" value="ECO:0007669"/>
    <property type="project" value="TreeGrafter"/>
</dbReference>
<evidence type="ECO:0000256" key="1">
    <source>
        <dbReference type="ARBA" id="ARBA00022741"/>
    </source>
</evidence>
<protein>
    <submittedName>
        <fullName evidence="6">ATP-dependent helicase</fullName>
    </submittedName>
</protein>
<keyword evidence="4" id="KW-0067">ATP-binding</keyword>
<name>A0A955RGX2_9BACT</name>
<dbReference type="Gene3D" id="3.40.50.300">
    <property type="entry name" value="P-loop containing nucleotide triphosphate hydrolases"/>
    <property type="match status" value="2"/>
</dbReference>
<feature type="domain" description="UvrD-like helicase C-terminal" evidence="5">
    <location>
        <begin position="374"/>
        <end position="556"/>
    </location>
</feature>
<dbReference type="Proteomes" id="UP000775877">
    <property type="component" value="Unassembled WGS sequence"/>
</dbReference>
<dbReference type="GO" id="GO:0005524">
    <property type="term" value="F:ATP binding"/>
    <property type="evidence" value="ECO:0007669"/>
    <property type="project" value="UniProtKB-KW"/>
</dbReference>
<accession>A0A955RGX2</accession>
<dbReference type="InterPro" id="IPR027417">
    <property type="entry name" value="P-loop_NTPase"/>
</dbReference>
<dbReference type="GO" id="GO:0003677">
    <property type="term" value="F:DNA binding"/>
    <property type="evidence" value="ECO:0007669"/>
    <property type="project" value="InterPro"/>
</dbReference>